<sequence length="151" mass="17419">MFYLALEDVRIIVRPLRLEIRVPLSHFSRRPRCRGGFGGDDGDLGSKRELRRRVDDESPQSHFVHADFTSYERIDCVRTYQINQHEINRSPVATPDLDIVWDERTRNVLATLNSWTQIGATSFTERTCLAAQTGRIHAVFFLSYPATSLRP</sequence>
<keyword evidence="2" id="KW-1185">Reference proteome</keyword>
<comment type="caution">
    <text evidence="1">The sequence shown here is derived from an EMBL/GenBank/DDBJ whole genome shotgun (WGS) entry which is preliminary data.</text>
</comment>
<protein>
    <submittedName>
        <fullName evidence="1">Uncharacterized protein</fullName>
    </submittedName>
</protein>
<dbReference type="EMBL" id="MU154899">
    <property type="protein sequence ID" value="KAF9486837.1"/>
    <property type="molecule type" value="Genomic_DNA"/>
</dbReference>
<dbReference type="AlphaFoldDB" id="A0A9P5ZEM1"/>
<evidence type="ECO:0000313" key="2">
    <source>
        <dbReference type="Proteomes" id="UP000807025"/>
    </source>
</evidence>
<proteinExistence type="predicted"/>
<accession>A0A9P5ZEM1</accession>
<gene>
    <name evidence="1" type="ORF">BDN71DRAFT_1514585</name>
</gene>
<organism evidence="1 2">
    <name type="scientific">Pleurotus eryngii</name>
    <name type="common">Boletus of the steppes</name>
    <dbReference type="NCBI Taxonomy" id="5323"/>
    <lineage>
        <taxon>Eukaryota</taxon>
        <taxon>Fungi</taxon>
        <taxon>Dikarya</taxon>
        <taxon>Basidiomycota</taxon>
        <taxon>Agaricomycotina</taxon>
        <taxon>Agaricomycetes</taxon>
        <taxon>Agaricomycetidae</taxon>
        <taxon>Agaricales</taxon>
        <taxon>Pleurotineae</taxon>
        <taxon>Pleurotaceae</taxon>
        <taxon>Pleurotus</taxon>
    </lineage>
</organism>
<reference evidence="1" key="1">
    <citation type="submission" date="2020-11" db="EMBL/GenBank/DDBJ databases">
        <authorList>
            <consortium name="DOE Joint Genome Institute"/>
            <person name="Ahrendt S."/>
            <person name="Riley R."/>
            <person name="Andreopoulos W."/>
            <person name="Labutti K."/>
            <person name="Pangilinan J."/>
            <person name="Ruiz-Duenas F.J."/>
            <person name="Barrasa J.M."/>
            <person name="Sanchez-Garcia M."/>
            <person name="Camarero S."/>
            <person name="Miyauchi S."/>
            <person name="Serrano A."/>
            <person name="Linde D."/>
            <person name="Babiker R."/>
            <person name="Drula E."/>
            <person name="Ayuso-Fernandez I."/>
            <person name="Pacheco R."/>
            <person name="Padilla G."/>
            <person name="Ferreira P."/>
            <person name="Barriuso J."/>
            <person name="Kellner H."/>
            <person name="Castanera R."/>
            <person name="Alfaro M."/>
            <person name="Ramirez L."/>
            <person name="Pisabarro A.G."/>
            <person name="Kuo A."/>
            <person name="Tritt A."/>
            <person name="Lipzen A."/>
            <person name="He G."/>
            <person name="Yan M."/>
            <person name="Ng V."/>
            <person name="Cullen D."/>
            <person name="Martin F."/>
            <person name="Rosso M.-N."/>
            <person name="Henrissat B."/>
            <person name="Hibbett D."/>
            <person name="Martinez A.T."/>
            <person name="Grigoriev I.V."/>
        </authorList>
    </citation>
    <scope>NUCLEOTIDE SEQUENCE</scope>
    <source>
        <strain evidence="1">ATCC 90797</strain>
    </source>
</reference>
<evidence type="ECO:0000313" key="1">
    <source>
        <dbReference type="EMBL" id="KAF9486837.1"/>
    </source>
</evidence>
<name>A0A9P5ZEM1_PLEER</name>
<dbReference type="Proteomes" id="UP000807025">
    <property type="component" value="Unassembled WGS sequence"/>
</dbReference>